<evidence type="ECO:0000313" key="3">
    <source>
        <dbReference type="Proteomes" id="UP001164712"/>
    </source>
</evidence>
<keyword evidence="1" id="KW-0732">Signal</keyword>
<reference evidence="2" key="1">
    <citation type="submission" date="2022-12" db="EMBL/GenBank/DDBJ databases">
        <title>Complete genome sequence of an Australian strain of Rouxiella badensis DAR84756 and resolution of the R. badensis DSM100043 and R. chamberiensis DSM28324 genomes.</title>
        <authorList>
            <person name="Paul S."/>
            <person name="Anderson P.J."/>
            <person name="Maynard G."/>
            <person name="Dyall-Smith M."/>
            <person name="Kudinha T."/>
        </authorList>
    </citation>
    <scope>NUCLEOTIDE SEQUENCE</scope>
    <source>
        <strain evidence="2">DSM 28324</strain>
    </source>
</reference>
<dbReference type="Pfam" id="PF07305">
    <property type="entry name" value="DUF1454"/>
    <property type="match status" value="1"/>
</dbReference>
<organism evidence="2 3">
    <name type="scientific">Rouxiella chamberiensis</name>
    <dbReference type="NCBI Taxonomy" id="1513468"/>
    <lineage>
        <taxon>Bacteria</taxon>
        <taxon>Pseudomonadati</taxon>
        <taxon>Pseudomonadota</taxon>
        <taxon>Gammaproteobacteria</taxon>
        <taxon>Enterobacterales</taxon>
        <taxon>Yersiniaceae</taxon>
        <taxon>Rouxiella</taxon>
    </lineage>
</organism>
<dbReference type="EMBL" id="CP114058">
    <property type="protein sequence ID" value="WAT00517.1"/>
    <property type="molecule type" value="Genomic_DNA"/>
</dbReference>
<evidence type="ECO:0000313" key="2">
    <source>
        <dbReference type="EMBL" id="WAT00517.1"/>
    </source>
</evidence>
<keyword evidence="3" id="KW-1185">Reference proteome</keyword>
<accession>A0ABY7HMB3</accession>
<sequence length="208" mass="22402">MQRFQTSNAALSLRLIAGLLLLTLGGGTAVADPPPDRDRIAAEEVPKAPYLMPGAPTFELTLVNFREKYNIANPTQPIGEFRAIADKPDAVTLTRAASKINEDLYASTALEKGTGKIKSMQITYLPIQGPEEKAAHATAISYMANIVREFDPTLSADQSIAKVNSLIDKGKGQQFYQQQVGAVRYVVSDNGEKGLTLAVEPVKLALSN</sequence>
<evidence type="ECO:0000256" key="1">
    <source>
        <dbReference type="SAM" id="SignalP"/>
    </source>
</evidence>
<feature type="signal peptide" evidence="1">
    <location>
        <begin position="1"/>
        <end position="31"/>
    </location>
</feature>
<name>A0ABY7HMB3_9GAMM</name>
<dbReference type="RefSeq" id="WP_045049633.1">
    <property type="nucleotide sequence ID" value="NZ_CP114058.1"/>
</dbReference>
<feature type="chain" id="PRO_5045386876" evidence="1">
    <location>
        <begin position="32"/>
        <end position="208"/>
    </location>
</feature>
<dbReference type="InterPro" id="IPR009918">
    <property type="entry name" value="DUF1454"/>
</dbReference>
<dbReference type="Proteomes" id="UP001164712">
    <property type="component" value="Chromosome"/>
</dbReference>
<protein>
    <submittedName>
        <fullName evidence="2">DUF1454 family protein</fullName>
    </submittedName>
</protein>
<proteinExistence type="predicted"/>
<gene>
    <name evidence="2" type="ORF">O1V66_16700</name>
</gene>